<evidence type="ECO:0000256" key="10">
    <source>
        <dbReference type="SAM" id="Phobius"/>
    </source>
</evidence>
<comment type="subcellular location">
    <subcellularLocation>
        <location evidence="2">Cell membrane</location>
        <topology evidence="2">Multi-pass membrane protein</topology>
    </subcellularLocation>
</comment>
<keyword evidence="10" id="KW-1133">Transmembrane helix</keyword>
<evidence type="ECO:0000259" key="11">
    <source>
        <dbReference type="PROSITE" id="PS50109"/>
    </source>
</evidence>
<comment type="catalytic activity">
    <reaction evidence="1">
        <text>ATP + protein L-histidine = ADP + protein N-phospho-L-histidine.</text>
        <dbReference type="EC" id="2.7.13.3"/>
    </reaction>
</comment>
<dbReference type="SMART" id="SM00387">
    <property type="entry name" value="HATPase_c"/>
    <property type="match status" value="1"/>
</dbReference>
<feature type="transmembrane region" description="Helical" evidence="10">
    <location>
        <begin position="60"/>
        <end position="81"/>
    </location>
</feature>
<dbReference type="CDD" id="cd00082">
    <property type="entry name" value="HisKA"/>
    <property type="match status" value="1"/>
</dbReference>
<feature type="transmembrane region" description="Helical" evidence="10">
    <location>
        <begin position="203"/>
        <end position="222"/>
    </location>
</feature>
<evidence type="ECO:0000256" key="4">
    <source>
        <dbReference type="ARBA" id="ARBA00022475"/>
    </source>
</evidence>
<keyword evidence="5" id="KW-0597">Phosphoprotein</keyword>
<dbReference type="EC" id="2.7.13.3" evidence="3"/>
<name>A0A2N5WZ50_9GAMM</name>
<keyword evidence="8 12" id="KW-0418">Kinase</keyword>
<comment type="caution">
    <text evidence="12">The sequence shown here is derived from an EMBL/GenBank/DDBJ whole genome shotgun (WGS) entry which is preliminary data.</text>
</comment>
<feature type="transmembrane region" description="Helical" evidence="10">
    <location>
        <begin position="87"/>
        <end position="107"/>
    </location>
</feature>
<keyword evidence="4" id="KW-1003">Cell membrane</keyword>
<evidence type="ECO:0000256" key="3">
    <source>
        <dbReference type="ARBA" id="ARBA00012438"/>
    </source>
</evidence>
<dbReference type="GO" id="GO:0005524">
    <property type="term" value="F:ATP binding"/>
    <property type="evidence" value="ECO:0007669"/>
    <property type="project" value="UniProtKB-KW"/>
</dbReference>
<dbReference type="PROSITE" id="PS50109">
    <property type="entry name" value="HIS_KIN"/>
    <property type="match status" value="1"/>
</dbReference>
<dbReference type="PRINTS" id="PR00344">
    <property type="entry name" value="BCTRLSENSOR"/>
</dbReference>
<dbReference type="PANTHER" id="PTHR44936:SF10">
    <property type="entry name" value="SENSOR PROTEIN RSTB"/>
    <property type="match status" value="1"/>
</dbReference>
<keyword evidence="10" id="KW-0472">Membrane</keyword>
<evidence type="ECO:0000313" key="13">
    <source>
        <dbReference type="Proteomes" id="UP000235005"/>
    </source>
</evidence>
<dbReference type="InterPro" id="IPR003594">
    <property type="entry name" value="HATPase_dom"/>
</dbReference>
<feature type="transmembrane region" description="Helical" evidence="10">
    <location>
        <begin position="166"/>
        <end position="183"/>
    </location>
</feature>
<organism evidence="12 13">
    <name type="scientific">Pseudohalioglobus lutimaris</name>
    <dbReference type="NCBI Taxonomy" id="1737061"/>
    <lineage>
        <taxon>Bacteria</taxon>
        <taxon>Pseudomonadati</taxon>
        <taxon>Pseudomonadota</taxon>
        <taxon>Gammaproteobacteria</taxon>
        <taxon>Cellvibrionales</taxon>
        <taxon>Halieaceae</taxon>
        <taxon>Pseudohalioglobus</taxon>
    </lineage>
</organism>
<dbReference type="PANTHER" id="PTHR44936">
    <property type="entry name" value="SENSOR PROTEIN CREC"/>
    <property type="match status" value="1"/>
</dbReference>
<dbReference type="InterPro" id="IPR005467">
    <property type="entry name" value="His_kinase_dom"/>
</dbReference>
<dbReference type="Gene3D" id="3.30.565.10">
    <property type="entry name" value="Histidine kinase-like ATPase, C-terminal domain"/>
    <property type="match status" value="1"/>
</dbReference>
<dbReference type="InterPro" id="IPR036097">
    <property type="entry name" value="HisK_dim/P_sf"/>
</dbReference>
<dbReference type="Gene3D" id="1.10.287.130">
    <property type="match status" value="1"/>
</dbReference>
<keyword evidence="6" id="KW-0808">Transferase</keyword>
<keyword evidence="10" id="KW-0812">Transmembrane</keyword>
<keyword evidence="9" id="KW-0067">ATP-binding</keyword>
<accession>A0A2N5WZ50</accession>
<dbReference type="InterPro" id="IPR003661">
    <property type="entry name" value="HisK_dim/P_dom"/>
</dbReference>
<dbReference type="AlphaFoldDB" id="A0A2N5WZ50"/>
<evidence type="ECO:0000256" key="5">
    <source>
        <dbReference type="ARBA" id="ARBA00022553"/>
    </source>
</evidence>
<keyword evidence="13" id="KW-1185">Reference proteome</keyword>
<evidence type="ECO:0000256" key="2">
    <source>
        <dbReference type="ARBA" id="ARBA00004651"/>
    </source>
</evidence>
<dbReference type="Pfam" id="PF02518">
    <property type="entry name" value="HATPase_c"/>
    <property type="match status" value="1"/>
</dbReference>
<dbReference type="InterPro" id="IPR050980">
    <property type="entry name" value="2C_sensor_his_kinase"/>
</dbReference>
<dbReference type="InterPro" id="IPR004358">
    <property type="entry name" value="Sig_transdc_His_kin-like_C"/>
</dbReference>
<dbReference type="Proteomes" id="UP000235005">
    <property type="component" value="Unassembled WGS sequence"/>
</dbReference>
<dbReference type="EMBL" id="PKUS01000028">
    <property type="protein sequence ID" value="PLW67517.1"/>
    <property type="molecule type" value="Genomic_DNA"/>
</dbReference>
<protein>
    <recommendedName>
        <fullName evidence="3">histidine kinase</fullName>
        <ecNumber evidence="3">2.7.13.3</ecNumber>
    </recommendedName>
</protein>
<reference evidence="12 13" key="1">
    <citation type="submission" date="2018-01" db="EMBL/GenBank/DDBJ databases">
        <title>The draft genome sequence of Halioglobus lutimaris HF004.</title>
        <authorList>
            <person name="Du Z.-J."/>
            <person name="Shi M.-J."/>
        </authorList>
    </citation>
    <scope>NUCLEOTIDE SEQUENCE [LARGE SCALE GENOMIC DNA]</scope>
    <source>
        <strain evidence="12 13">HF004</strain>
    </source>
</reference>
<evidence type="ECO:0000256" key="1">
    <source>
        <dbReference type="ARBA" id="ARBA00000085"/>
    </source>
</evidence>
<keyword evidence="7" id="KW-0547">Nucleotide-binding</keyword>
<evidence type="ECO:0000256" key="6">
    <source>
        <dbReference type="ARBA" id="ARBA00022679"/>
    </source>
</evidence>
<evidence type="ECO:0000256" key="7">
    <source>
        <dbReference type="ARBA" id="ARBA00022741"/>
    </source>
</evidence>
<dbReference type="GO" id="GO:0000155">
    <property type="term" value="F:phosphorelay sensor kinase activity"/>
    <property type="evidence" value="ECO:0007669"/>
    <property type="project" value="InterPro"/>
</dbReference>
<proteinExistence type="predicted"/>
<dbReference type="SUPFAM" id="SSF55874">
    <property type="entry name" value="ATPase domain of HSP90 chaperone/DNA topoisomerase II/histidine kinase"/>
    <property type="match status" value="1"/>
</dbReference>
<dbReference type="GO" id="GO:0005886">
    <property type="term" value="C:plasma membrane"/>
    <property type="evidence" value="ECO:0007669"/>
    <property type="project" value="UniProtKB-SubCell"/>
</dbReference>
<feature type="domain" description="Histidine kinase" evidence="11">
    <location>
        <begin position="257"/>
        <end position="462"/>
    </location>
</feature>
<dbReference type="OrthoDB" id="9785252at2"/>
<evidence type="ECO:0000256" key="8">
    <source>
        <dbReference type="ARBA" id="ARBA00022777"/>
    </source>
</evidence>
<sequence length="465" mass="50912">MVPVKKARSIRRSATSRYGPCGILSLHLLEAWPYNAATVTTSALQSNGSSPTLENLRSLLIIRCIALLGQIGVLCYVLMVSRTTEDLYGMTFSLIILAALTAASFWRSNQLWPVSDAEFLAQLLLDVVIWTALMYFTGGANNPFISYYIVPLVIAAAVLPWRHTWLVAVASLLAYSVLLYYYRPFPLFTPHAHMGHGNSNVHVLGMWFNFLFSAGLITYFVVRMAAQLRLQEARAVAQREQRLRTDQIMAVASLAAGTAHELGTPLATMTVLLDEMLANEHLDSQSREDCHLLHEQLLHCKNTLGDLARTAELNTGDHSRIVTVENFVRNTVERWAVRRPGISYQINASGGNATAAIEADSTLGQAFENLLNNAADAGSDRVEVTYSSDHSTAKVEVRDWGSGIAAELLEDIGKPIIRSSRSGLGIGLLLSHATVERYGGRIELCNAAEGGAIATLFLPLTEKRA</sequence>
<evidence type="ECO:0000256" key="9">
    <source>
        <dbReference type="ARBA" id="ARBA00022840"/>
    </source>
</evidence>
<evidence type="ECO:0000313" key="12">
    <source>
        <dbReference type="EMBL" id="PLW67517.1"/>
    </source>
</evidence>
<gene>
    <name evidence="12" type="ORF">C0039_16545</name>
</gene>
<dbReference type="SUPFAM" id="SSF47384">
    <property type="entry name" value="Homodimeric domain of signal transducing histidine kinase"/>
    <property type="match status" value="1"/>
</dbReference>
<dbReference type="InterPro" id="IPR036890">
    <property type="entry name" value="HATPase_C_sf"/>
</dbReference>